<sequence>MNILRVSLIFIIFAIANCSEHRIRRQSDSTTEVVGLVMERDATKGEYETLKRAAVRVSRERVRGKRAIFSLLPDTINNAAGVLGLPPVVPNNHVENALNSIRNVTSTVTNTFTTLVTAVQKIFFPINHNITLANSLVNSVEVQRNPILRRMVVVNEDGVRCKDVCKSTGNGFATIGIWLKCAKPSDTVLCSDDAIE</sequence>
<feature type="chain" id="PRO_5035283923" evidence="1">
    <location>
        <begin position="19"/>
        <end position="196"/>
    </location>
</feature>
<protein>
    <submittedName>
        <fullName evidence="2">Uncharacterized protein</fullName>
    </submittedName>
</protein>
<gene>
    <name evidence="2" type="ORF">AFUS01_LOCUS27002</name>
</gene>
<keyword evidence="1" id="KW-0732">Signal</keyword>
<comment type="caution">
    <text evidence="2">The sequence shown here is derived from an EMBL/GenBank/DDBJ whole genome shotgun (WGS) entry which is preliminary data.</text>
</comment>
<reference evidence="2" key="1">
    <citation type="submission" date="2021-06" db="EMBL/GenBank/DDBJ databases">
        <authorList>
            <person name="Hodson N. C."/>
            <person name="Mongue J. A."/>
            <person name="Jaron S. K."/>
        </authorList>
    </citation>
    <scope>NUCLEOTIDE SEQUENCE</scope>
</reference>
<evidence type="ECO:0000313" key="3">
    <source>
        <dbReference type="Proteomes" id="UP000708208"/>
    </source>
</evidence>
<name>A0A8J2L6D4_9HEXA</name>
<proteinExistence type="predicted"/>
<dbReference type="OrthoDB" id="8295384at2759"/>
<organism evidence="2 3">
    <name type="scientific">Allacma fusca</name>
    <dbReference type="NCBI Taxonomy" id="39272"/>
    <lineage>
        <taxon>Eukaryota</taxon>
        <taxon>Metazoa</taxon>
        <taxon>Ecdysozoa</taxon>
        <taxon>Arthropoda</taxon>
        <taxon>Hexapoda</taxon>
        <taxon>Collembola</taxon>
        <taxon>Symphypleona</taxon>
        <taxon>Sminthuridae</taxon>
        <taxon>Allacma</taxon>
    </lineage>
</organism>
<accession>A0A8J2L6D4</accession>
<dbReference type="AlphaFoldDB" id="A0A8J2L6D4"/>
<evidence type="ECO:0000313" key="2">
    <source>
        <dbReference type="EMBL" id="CAG7816379.1"/>
    </source>
</evidence>
<evidence type="ECO:0000256" key="1">
    <source>
        <dbReference type="SAM" id="SignalP"/>
    </source>
</evidence>
<dbReference type="EMBL" id="CAJVCH010368743">
    <property type="protein sequence ID" value="CAG7816379.1"/>
    <property type="molecule type" value="Genomic_DNA"/>
</dbReference>
<keyword evidence="3" id="KW-1185">Reference proteome</keyword>
<feature type="signal peptide" evidence="1">
    <location>
        <begin position="1"/>
        <end position="18"/>
    </location>
</feature>
<dbReference type="Proteomes" id="UP000708208">
    <property type="component" value="Unassembled WGS sequence"/>
</dbReference>